<evidence type="ECO:0000313" key="4">
    <source>
        <dbReference type="Proteomes" id="UP000092093"/>
    </source>
</evidence>
<organism evidence="3 4">
    <name type="scientific">Aphanizomenon flos-aquae WA102</name>
    <dbReference type="NCBI Taxonomy" id="1710896"/>
    <lineage>
        <taxon>Bacteria</taxon>
        <taxon>Bacillati</taxon>
        <taxon>Cyanobacteriota</taxon>
        <taxon>Cyanophyceae</taxon>
        <taxon>Nostocales</taxon>
        <taxon>Aphanizomenonaceae</taxon>
        <taxon>Aphanizomenon</taxon>
    </lineage>
</organism>
<dbReference type="EMBL" id="LJOW01000059">
    <property type="protein sequence ID" value="OBQ43332.1"/>
    <property type="molecule type" value="Genomic_DNA"/>
</dbReference>
<name>A0A1B7X1X0_APHFL</name>
<feature type="region of interest" description="Disordered" evidence="1">
    <location>
        <begin position="449"/>
        <end position="478"/>
    </location>
</feature>
<evidence type="ECO:0000256" key="1">
    <source>
        <dbReference type="SAM" id="MobiDB-lite"/>
    </source>
</evidence>
<feature type="domain" description="Phospholipase D-like" evidence="2">
    <location>
        <begin position="37"/>
        <end position="173"/>
    </location>
</feature>
<gene>
    <name evidence="3" type="ORF">AN484_12940</name>
</gene>
<dbReference type="InterPro" id="IPR025202">
    <property type="entry name" value="PLD-like_dom"/>
</dbReference>
<dbReference type="AlphaFoldDB" id="A0A1B7X1X0"/>
<dbReference type="Pfam" id="PF13091">
    <property type="entry name" value="PLDc_2"/>
    <property type="match status" value="1"/>
</dbReference>
<protein>
    <recommendedName>
        <fullName evidence="2">Phospholipase D-like domain-containing protein</fullName>
    </recommendedName>
</protein>
<dbReference type="Gene3D" id="3.30.870.10">
    <property type="entry name" value="Endonuclease Chain A"/>
    <property type="match status" value="1"/>
</dbReference>
<reference evidence="3 4" key="1">
    <citation type="submission" date="2015-09" db="EMBL/GenBank/DDBJ databases">
        <title>Aphanizomenon flos-aquae WA102.</title>
        <authorList>
            <person name="Driscoll C."/>
        </authorList>
    </citation>
    <scope>NUCLEOTIDE SEQUENCE [LARGE SCALE GENOMIC DNA]</scope>
    <source>
        <strain evidence="3">WA102</strain>
    </source>
</reference>
<proteinExistence type="predicted"/>
<accession>A0A1B7X1X0</accession>
<evidence type="ECO:0000259" key="2">
    <source>
        <dbReference type="Pfam" id="PF13091"/>
    </source>
</evidence>
<comment type="caution">
    <text evidence="3">The sequence shown here is derived from an EMBL/GenBank/DDBJ whole genome shotgun (WGS) entry which is preliminary data.</text>
</comment>
<dbReference type="Proteomes" id="UP000092093">
    <property type="component" value="Unassembled WGS sequence"/>
</dbReference>
<evidence type="ECO:0000313" key="3">
    <source>
        <dbReference type="EMBL" id="OBQ43332.1"/>
    </source>
</evidence>
<feature type="compositionally biased region" description="Basic and acidic residues" evidence="1">
    <location>
        <begin position="457"/>
        <end position="468"/>
    </location>
</feature>
<sequence>MLILFNEPNSTSLLSFITEKVKSLNTQDNNSWIFYAITCYFNPKTFKNLIAELKKILGNKGNKLSGVHILIDSKEWVKEGQNKDDYIKEISANTQIPSSQITLTPIDYQNKLFHAKGYAMISSLDTNVENQPEGFAIITSGNLTESGLNSNIELGKIVYDSNSLEEFMNIFVQLQNNYSLSPQKEAELRKYQIIAEGTFYHHWHPTIDLKIKLELSSEEKKRLSELTNNEETRKKLEIFKLKKQESITDDPINIKSVFDICPEPIPPNIWANYSIDTLLGQWMPSEISKLIEKEVEESKKILKPLLQEIGDSEKIAQYTREFNEYVDRKMRENFIEFSTDNLFATKKWQERVTTFFADDNLLNVVICDYEKINVSVNKIKFDLIKEIHNRIQDFYYSPDRHIGLGRTFANLKNESNQIKFNQKISDSVEQVKKILQKNRLGELYDALQQNNQTNNQRKPDIYSDKLVNDETPTPKNTGNNHLQLNDIFIAFEIINNNEEIKYERLDGVFIRLDKSHEDGTVDTLIYKTSESSKEKSIAINKLRTFKKQWLS</sequence>